<keyword evidence="2" id="KW-1185">Reference proteome</keyword>
<sequence>MLAPTAPTSPDVFTEDEPDIVDGDVIEAAKENIQPLASGRRATTLSAILSTPHSQRESKLAATRHRLRINVEIAMQDDDDDPLQAYCNLVYWTVENYPQGHSAESGILELLEEATRVLKDDREGAWRSDLRYLKLWVLYASYVEKPTVIFRYLLANEIGTSFSLLYEEHAIALEKSGRRTQADEIYLLGINRNAEPLERLQVKHREFQKRMMIAVASRTVLGESSTKTSRSSRTTPTSSAASATIPAPSSSESSRPGPNSRLQIFVDPTGDGAQAADENSATPWEELGSRKARVKENVPSVSKMKGTTLKQPGKHLRSVSTSSSGSKIAVFRDPAPSDGNDMPPPPVPAPHTPARGSFTPRRDDPERPSTPRFMPYQDEPVTPSSSTPAASGSVMKAKPVRSGGLSSQAEALRKDPFLNYADKPVDIE</sequence>
<dbReference type="Proteomes" id="UP000814128">
    <property type="component" value="Unassembled WGS sequence"/>
</dbReference>
<evidence type="ECO:0000313" key="2">
    <source>
        <dbReference type="Proteomes" id="UP000814128"/>
    </source>
</evidence>
<gene>
    <name evidence="1" type="ORF">K488DRAFT_41725</name>
</gene>
<organism evidence="1 2">
    <name type="scientific">Vararia minispora EC-137</name>
    <dbReference type="NCBI Taxonomy" id="1314806"/>
    <lineage>
        <taxon>Eukaryota</taxon>
        <taxon>Fungi</taxon>
        <taxon>Dikarya</taxon>
        <taxon>Basidiomycota</taxon>
        <taxon>Agaricomycotina</taxon>
        <taxon>Agaricomycetes</taxon>
        <taxon>Russulales</taxon>
        <taxon>Lachnocladiaceae</taxon>
        <taxon>Vararia</taxon>
    </lineage>
</organism>
<reference evidence="1" key="2">
    <citation type="journal article" date="2022" name="New Phytol.">
        <title>Evolutionary transition to the ectomycorrhizal habit in the genomes of a hyperdiverse lineage of mushroom-forming fungi.</title>
        <authorList>
            <person name="Looney B."/>
            <person name="Miyauchi S."/>
            <person name="Morin E."/>
            <person name="Drula E."/>
            <person name="Courty P.E."/>
            <person name="Kohler A."/>
            <person name="Kuo A."/>
            <person name="LaButti K."/>
            <person name="Pangilinan J."/>
            <person name="Lipzen A."/>
            <person name="Riley R."/>
            <person name="Andreopoulos W."/>
            <person name="He G."/>
            <person name="Johnson J."/>
            <person name="Nolan M."/>
            <person name="Tritt A."/>
            <person name="Barry K.W."/>
            <person name="Grigoriev I.V."/>
            <person name="Nagy L.G."/>
            <person name="Hibbett D."/>
            <person name="Henrissat B."/>
            <person name="Matheny P.B."/>
            <person name="Labbe J."/>
            <person name="Martin F.M."/>
        </authorList>
    </citation>
    <scope>NUCLEOTIDE SEQUENCE</scope>
    <source>
        <strain evidence="1">EC-137</strain>
    </source>
</reference>
<name>A0ACB8QXP8_9AGAM</name>
<proteinExistence type="predicted"/>
<accession>A0ACB8QXP8</accession>
<evidence type="ECO:0000313" key="1">
    <source>
        <dbReference type="EMBL" id="KAI0036111.1"/>
    </source>
</evidence>
<protein>
    <submittedName>
        <fullName evidence="1">Mad3/BUB1 homology region 1-domain-containing protein</fullName>
    </submittedName>
</protein>
<comment type="caution">
    <text evidence="1">The sequence shown here is derived from an EMBL/GenBank/DDBJ whole genome shotgun (WGS) entry which is preliminary data.</text>
</comment>
<reference evidence="1" key="1">
    <citation type="submission" date="2021-02" db="EMBL/GenBank/DDBJ databases">
        <authorList>
            <consortium name="DOE Joint Genome Institute"/>
            <person name="Ahrendt S."/>
            <person name="Looney B.P."/>
            <person name="Miyauchi S."/>
            <person name="Morin E."/>
            <person name="Drula E."/>
            <person name="Courty P.E."/>
            <person name="Chicoki N."/>
            <person name="Fauchery L."/>
            <person name="Kohler A."/>
            <person name="Kuo A."/>
            <person name="Labutti K."/>
            <person name="Pangilinan J."/>
            <person name="Lipzen A."/>
            <person name="Riley R."/>
            <person name="Andreopoulos W."/>
            <person name="He G."/>
            <person name="Johnson J."/>
            <person name="Barry K.W."/>
            <person name="Grigoriev I.V."/>
            <person name="Nagy L."/>
            <person name="Hibbett D."/>
            <person name="Henrissat B."/>
            <person name="Matheny P.B."/>
            <person name="Labbe J."/>
            <person name="Martin F."/>
        </authorList>
    </citation>
    <scope>NUCLEOTIDE SEQUENCE</scope>
    <source>
        <strain evidence="1">EC-137</strain>
    </source>
</reference>
<dbReference type="EMBL" id="MU273475">
    <property type="protein sequence ID" value="KAI0036111.1"/>
    <property type="molecule type" value="Genomic_DNA"/>
</dbReference>